<accession>A0A1E3X4H6</accession>
<gene>
    <name evidence="1" type="ORF">SCARUB_05025</name>
</gene>
<evidence type="ECO:0008006" key="3">
    <source>
        <dbReference type="Google" id="ProtNLM"/>
    </source>
</evidence>
<comment type="caution">
    <text evidence="1">The sequence shown here is derived from an EMBL/GenBank/DDBJ whole genome shotgun (WGS) entry which is preliminary data.</text>
</comment>
<protein>
    <recommendedName>
        <fullName evidence="3">Outer membrane protein beta-barrel domain-containing protein</fullName>
    </recommendedName>
</protein>
<evidence type="ECO:0000313" key="2">
    <source>
        <dbReference type="Proteomes" id="UP000094056"/>
    </source>
</evidence>
<organism evidence="1 2">
    <name type="scientific">Candidatus Scalindua rubra</name>
    <dbReference type="NCBI Taxonomy" id="1872076"/>
    <lineage>
        <taxon>Bacteria</taxon>
        <taxon>Pseudomonadati</taxon>
        <taxon>Planctomycetota</taxon>
        <taxon>Candidatus Brocadiia</taxon>
        <taxon>Candidatus Brocadiales</taxon>
        <taxon>Candidatus Scalinduaceae</taxon>
        <taxon>Candidatus Scalindua</taxon>
    </lineage>
</organism>
<sequence length="292" mass="33397">MKLDKVLLVVSLLSLTTGKVLGQNEIIFTYQKQTVETQEGENQTESTYNPCIDEKYLILKQKNLDDMTDREYEYFLMKEKECYEFRQSAQLDTKKQSTTRLQPKRKPIYQTKSNRFDISNSSVRVGIDIGGNFTMSYEGEEVDDEPEIGFTGAAERTFYSTNDLNLGVGIEYQFLRKLKDSGKFNFESIYGIITSKIAPNFILIGRLGYGFYDGDSKHTEYALADVLEGGLYYSIGAILVLADNLGVDVSYSVNKGIYPYYESFLIDWDYYTIDADFDVTYSRINISTIVGF</sequence>
<evidence type="ECO:0000313" key="1">
    <source>
        <dbReference type="EMBL" id="ODS29874.1"/>
    </source>
</evidence>
<name>A0A1E3X4H6_9BACT</name>
<dbReference type="EMBL" id="MAYW01000347">
    <property type="protein sequence ID" value="ODS29874.1"/>
    <property type="molecule type" value="Genomic_DNA"/>
</dbReference>
<dbReference type="Proteomes" id="UP000094056">
    <property type="component" value="Unassembled WGS sequence"/>
</dbReference>
<dbReference type="AlphaFoldDB" id="A0A1E3X4H6"/>
<reference evidence="1 2" key="1">
    <citation type="submission" date="2016-07" db="EMBL/GenBank/DDBJ databases">
        <title>Draft genome of Scalindua rubra, obtained from a brine-seawater interface in the Red Sea, sheds light on salt adaptation in anammox bacteria.</title>
        <authorList>
            <person name="Speth D.R."/>
            <person name="Lagkouvardos I."/>
            <person name="Wang Y."/>
            <person name="Qian P.-Y."/>
            <person name="Dutilh B.E."/>
            <person name="Jetten M.S."/>
        </authorList>
    </citation>
    <scope>NUCLEOTIDE SEQUENCE [LARGE SCALE GENOMIC DNA]</scope>
    <source>
        <strain evidence="1">BSI-1</strain>
    </source>
</reference>
<proteinExistence type="predicted"/>